<dbReference type="InterPro" id="IPR014041">
    <property type="entry name" value="ESCRT-II_cplx_Vps25-sub_N"/>
</dbReference>
<keyword evidence="4" id="KW-0813">Transport</keyword>
<sequence>MATSPVPFTFPPEYNFPPFFTRQPNTTTHHAQLSKWASLVLAYCRHHRIFRLNLLDLESPLFCNTIIDRRLSQRDVRDVALFMHKEGRVEFVSGGVNGDIVFVYWKKLEEWAAAVEQWVDDTGQKGAVVTIYELTQGDATAGTELHGIDTDVLLKALNILVKRGKAQIFGQEESQGVKFF</sequence>
<name>A0AA39GD51_SARSR</name>
<dbReference type="InterPro" id="IPR036388">
    <property type="entry name" value="WH-like_DNA-bd_sf"/>
</dbReference>
<evidence type="ECO:0000313" key="9">
    <source>
        <dbReference type="Proteomes" id="UP001175261"/>
    </source>
</evidence>
<dbReference type="InterPro" id="IPR008570">
    <property type="entry name" value="ESCRT-II_cplx_Vps25-sub"/>
</dbReference>
<dbReference type="GO" id="GO:0043328">
    <property type="term" value="P:protein transport to vacuole involved in ubiquitin-dependent protein catabolic process via the multivesicular body sorting pathway"/>
    <property type="evidence" value="ECO:0007669"/>
    <property type="project" value="TreeGrafter"/>
</dbReference>
<dbReference type="GO" id="GO:0005198">
    <property type="term" value="F:structural molecule activity"/>
    <property type="evidence" value="ECO:0007669"/>
    <property type="project" value="TreeGrafter"/>
</dbReference>
<evidence type="ECO:0000256" key="3">
    <source>
        <dbReference type="ARBA" id="ARBA00017934"/>
    </source>
</evidence>
<keyword evidence="9" id="KW-1185">Reference proteome</keyword>
<evidence type="ECO:0000256" key="7">
    <source>
        <dbReference type="ARBA" id="ARBA00030094"/>
    </source>
</evidence>
<dbReference type="Gene3D" id="1.10.10.10">
    <property type="entry name" value="Winged helix-like DNA-binding domain superfamily/Winged helix DNA-binding domain"/>
    <property type="match status" value="1"/>
</dbReference>
<dbReference type="InterPro" id="IPR036390">
    <property type="entry name" value="WH_DNA-bd_sf"/>
</dbReference>
<dbReference type="Proteomes" id="UP001175261">
    <property type="component" value="Unassembled WGS sequence"/>
</dbReference>
<comment type="subcellular location">
    <subcellularLocation>
        <location evidence="1">Cytoplasm</location>
    </subcellularLocation>
</comment>
<evidence type="ECO:0000256" key="5">
    <source>
        <dbReference type="ARBA" id="ARBA00022490"/>
    </source>
</evidence>
<keyword evidence="5" id="KW-0963">Cytoplasm</keyword>
<gene>
    <name evidence="8" type="ORF">NLU13_7626</name>
</gene>
<accession>A0AA39GD51</accession>
<evidence type="ECO:0000256" key="6">
    <source>
        <dbReference type="ARBA" id="ARBA00022927"/>
    </source>
</evidence>
<dbReference type="PANTHER" id="PTHR13149:SF0">
    <property type="entry name" value="VACUOLAR PROTEIN-SORTING-ASSOCIATED PROTEIN 25"/>
    <property type="match status" value="1"/>
</dbReference>
<dbReference type="Pfam" id="PF05871">
    <property type="entry name" value="ESCRT-II"/>
    <property type="match status" value="1"/>
</dbReference>
<dbReference type="GO" id="GO:0000814">
    <property type="term" value="C:ESCRT II complex"/>
    <property type="evidence" value="ECO:0007669"/>
    <property type="project" value="InterPro"/>
</dbReference>
<dbReference type="PANTHER" id="PTHR13149">
    <property type="entry name" value="VACUOLAR PROTEIN SORTING-ASSOCIATED PROTEIN VPS25"/>
    <property type="match status" value="1"/>
</dbReference>
<dbReference type="SUPFAM" id="SSF46785">
    <property type="entry name" value="Winged helix' DNA-binding domain"/>
    <property type="match status" value="2"/>
</dbReference>
<organism evidence="8 9">
    <name type="scientific">Sarocladium strictum</name>
    <name type="common">Black bundle disease fungus</name>
    <name type="synonym">Acremonium strictum</name>
    <dbReference type="NCBI Taxonomy" id="5046"/>
    <lineage>
        <taxon>Eukaryota</taxon>
        <taxon>Fungi</taxon>
        <taxon>Dikarya</taxon>
        <taxon>Ascomycota</taxon>
        <taxon>Pezizomycotina</taxon>
        <taxon>Sordariomycetes</taxon>
        <taxon>Hypocreomycetidae</taxon>
        <taxon>Hypocreales</taxon>
        <taxon>Sarocladiaceae</taxon>
        <taxon>Sarocladium</taxon>
    </lineage>
</organism>
<keyword evidence="6" id="KW-0653">Protein transport</keyword>
<evidence type="ECO:0000313" key="8">
    <source>
        <dbReference type="EMBL" id="KAK0385148.1"/>
    </source>
</evidence>
<evidence type="ECO:0000256" key="4">
    <source>
        <dbReference type="ARBA" id="ARBA00022448"/>
    </source>
</evidence>
<comment type="similarity">
    <text evidence="2">Belongs to the VPS25 family.</text>
</comment>
<comment type="caution">
    <text evidence="8">The sequence shown here is derived from an EMBL/GenBank/DDBJ whole genome shotgun (WGS) entry which is preliminary data.</text>
</comment>
<dbReference type="GO" id="GO:0042803">
    <property type="term" value="F:protein homodimerization activity"/>
    <property type="evidence" value="ECO:0007669"/>
    <property type="project" value="TreeGrafter"/>
</dbReference>
<evidence type="ECO:0000256" key="1">
    <source>
        <dbReference type="ARBA" id="ARBA00004496"/>
    </source>
</evidence>
<dbReference type="FunFam" id="1.10.10.570:FF:000003">
    <property type="entry name" value="Vacuolar protein-sorting-associated protein 25"/>
    <property type="match status" value="1"/>
</dbReference>
<dbReference type="EMBL" id="JAPDFR010000007">
    <property type="protein sequence ID" value="KAK0385148.1"/>
    <property type="molecule type" value="Genomic_DNA"/>
</dbReference>
<dbReference type="GO" id="GO:0016236">
    <property type="term" value="P:macroautophagy"/>
    <property type="evidence" value="ECO:0007669"/>
    <property type="project" value="UniProtKB-ARBA"/>
</dbReference>
<protein>
    <recommendedName>
        <fullName evidence="3">Vacuolar protein-sorting-associated protein 25</fullName>
    </recommendedName>
    <alternativeName>
        <fullName evidence="7">ESCRT-II complex subunit VPS25</fullName>
    </alternativeName>
</protein>
<evidence type="ECO:0000256" key="2">
    <source>
        <dbReference type="ARBA" id="ARBA00009674"/>
    </source>
</evidence>
<proteinExistence type="inferred from homology"/>
<dbReference type="Gene3D" id="1.10.10.570">
    <property type="entry name" value="Winged helix' DNA-binding domain. Chain C. Domain 1"/>
    <property type="match status" value="1"/>
</dbReference>
<reference evidence="8" key="1">
    <citation type="submission" date="2022-10" db="EMBL/GenBank/DDBJ databases">
        <title>Determination and structural analysis of whole genome sequence of Sarocladium strictum F4-1.</title>
        <authorList>
            <person name="Hu L."/>
            <person name="Jiang Y."/>
        </authorList>
    </citation>
    <scope>NUCLEOTIDE SEQUENCE</scope>
    <source>
        <strain evidence="8">F4-1</strain>
    </source>
</reference>
<dbReference type="AlphaFoldDB" id="A0AA39GD51"/>
<dbReference type="FunFam" id="1.10.10.10:FF:000141">
    <property type="entry name" value="vacuolar protein-sorting-associated protein 25"/>
    <property type="match status" value="1"/>
</dbReference>